<dbReference type="Proteomes" id="UP001491310">
    <property type="component" value="Unassembled WGS sequence"/>
</dbReference>
<feature type="region of interest" description="Disordered" evidence="4">
    <location>
        <begin position="1421"/>
        <end position="1442"/>
    </location>
</feature>
<dbReference type="PANTHER" id="PTHR12609">
    <property type="entry name" value="MICROTUBULE ASSOCIATED PROTEIN XMAP215"/>
    <property type="match status" value="1"/>
</dbReference>
<dbReference type="InterPro" id="IPR016024">
    <property type="entry name" value="ARM-type_fold"/>
</dbReference>
<feature type="compositionally biased region" description="Polar residues" evidence="4">
    <location>
        <begin position="1873"/>
        <end position="1883"/>
    </location>
</feature>
<keyword evidence="2" id="KW-0963">Cytoplasm</keyword>
<feature type="region of interest" description="Disordered" evidence="4">
    <location>
        <begin position="1845"/>
        <end position="1899"/>
    </location>
</feature>
<evidence type="ECO:0000256" key="3">
    <source>
        <dbReference type="ARBA" id="ARBA00023212"/>
    </source>
</evidence>
<dbReference type="SMART" id="SM01349">
    <property type="entry name" value="TOG"/>
    <property type="match status" value="5"/>
</dbReference>
<feature type="region of interest" description="Disordered" evidence="4">
    <location>
        <begin position="227"/>
        <end position="272"/>
    </location>
</feature>
<dbReference type="InterPro" id="IPR045110">
    <property type="entry name" value="XMAP215"/>
</dbReference>
<dbReference type="EMBL" id="JALJOT010000001">
    <property type="protein sequence ID" value="KAK9918482.1"/>
    <property type="molecule type" value="Genomic_DNA"/>
</dbReference>
<evidence type="ECO:0000256" key="4">
    <source>
        <dbReference type="SAM" id="MobiDB-lite"/>
    </source>
</evidence>
<sequence length="1899" mass="204923">MSDLEEDKILADARKLPLSERVAHKSWKARSEAYDSITSACDRALSEEDECFAECGSLLGKVAADANVAALDKGLAAISAFLGRCSEAHAARVAGPVCSAIAKQGLKQRPVTVKRCTDVCLALIEHDQADVVVEHVIRAFSDKTPKVVVAALEILTQGFSEFGPKVLQPQPIFKALPSLFEAKQVPVRDGVKKLTVEVAGWLGPDTIKSLLLDKMPDMMRKDTEKLVEEAGAGSRKQPQRYTRKEAAKRAMAAPPTALPAGPAAAMAGASSATEGAEMDGADMGMDAYEFAEPADVLGRLDKSFWEGLASPKWSERRNALQSLKQLASSPKLAPGDYADVVRELRKVIVKDSNVSAQALADFHRYCVGLVDVGEDFTAAIGHKNPKLKSEAIRLLQNCIEASTREATMKAHTNILPAVVMAANDAAPAIREASAQVFVAFALKAGSMKPLEKYMDKLDDSRRKRLEEMLSAARSGGAPPAQAAQPPSSSVRASQSAGGSSLPKPLSPKDTNSLTSARAPAAKKPARPALPSQAAEKVIADDDDAGLQSGALSRAEVEEKMMSLVGEDIVNRLKSSNWKERLSAMEDLQSRTPDMKENLDASMLIQGMSLLPGWSEKNFQVLGKAFELVNQLAESDVALSKKDAFVALGGMVPKLSDSKLKGPAFGALSALAEVVGPQFICAQLHKQAAAQKNPKVLSESLAWMAQAIEEFGLASLDVKLLIDWMITDLGSSNAGVRNSAIALLGQAHKQLGPGLVPMLSQHVKPALMTSLNEAFKANPLTKVVPVRKVRGKPPATAKGRTSSSAAASGKAGTIKEVASEAAADDLLPRADISAFITSNLADRFASAKWQERNAALEEVESILKAAGGRIQPSVNNLVALLRGRLADTNANLVARTLLVGGEVAKAMGAPWDRSAREFLKAALEGLADKKKQVRDGVVTLLEAWVQVVPADRVLSPLADYLNCPKAAGAEGKGAVLRWAATVVKDGKDATCIEAAIRVATSGVLDKSADAREAGSALMLTLLQVHGRAGTTQAVNSLSGSTKKAASEALQKVSNSKEGMAAPESSAVSSYAIAVSCESSPTENGSRPPSRSGASSTSLASSRAPKAVLQSGGEKPRATKRGCLAISSKKEERARKHRGRFGKFEPPREDEEESLEAELAPLASEPLRGLLFAKDFQKHVEAADMIMAELSATPEEREAVLSCLDLLLRWAVIRLCDPRGNTTSLLKVLDMCKALLEILDAKDAQLSQIEAACFFPCIVEKAGHNNDRIRAQHRELLHVAQRVYPVPRLIEFLSHGLSSKNWRTRVECTEVLSDILALDGLSVFERSKEKPFLTIAQMVSERDKGVRAAALNILEKLYLLTGSAGTWVLLGQLSPQQQSLIEERLKHKDKHDVPAADPSSSATLWVGSPHEAAATPRQATHFARSSMPTPVPNATPMPRPSAQQAPSMGMAEALTPLAPSMVARRLETGADAQLARWETGMNLLQQEEEDDYVEGMKLLSYELMDITKEGAPLLEERVLCHYASCASQLVMELVWKMQKGFETAQENKERVKRLSMYTLTTLMQAFALRNLAVAVPFVPLRELIKELLVRLLDPGTRNLPNFTQTLKALNVLMLRVVEHSDKTLAICALVELLNYKREGSTMEEQAAFADLVVKCLVKPTKGLDASIQDLNLHQVLMALHQFFESLGSNEIKRRGVGEDKPLRMAKTLLHELCKRVGHHILDYMPEVSLDCRPDELPIIHQYVQINLKTLVVAQVLSPQSMQSLHLDSQAYATAHVLNAGPKAVGNSQVRSALAEIFKKIGDKKASDQGLMELHLFCLKNPDVDINAHLAKTSSNFKTYIKSGLKKASKSHPGAEKAQQYAVENEHNHPLRGDGTPQTPRTSSVEQLRARMQRLKCSPASS</sequence>
<evidence type="ECO:0000313" key="6">
    <source>
        <dbReference type="EMBL" id="KAK9918482.1"/>
    </source>
</evidence>
<feature type="region of interest" description="Disordered" evidence="4">
    <location>
        <begin position="1076"/>
        <end position="1150"/>
    </location>
</feature>
<feature type="compositionally biased region" description="Low complexity" evidence="4">
    <location>
        <begin position="791"/>
        <end position="808"/>
    </location>
</feature>
<comment type="subcellular location">
    <subcellularLocation>
        <location evidence="1">Cytoplasm</location>
        <location evidence="1">Cytoskeleton</location>
    </subcellularLocation>
</comment>
<name>A0ABR2Z3D5_9CHLO</name>
<evidence type="ECO:0000256" key="2">
    <source>
        <dbReference type="ARBA" id="ARBA00022490"/>
    </source>
</evidence>
<feature type="region of interest" description="Disordered" evidence="4">
    <location>
        <begin position="789"/>
        <end position="808"/>
    </location>
</feature>
<accession>A0ABR2Z3D5</accession>
<feature type="compositionally biased region" description="Low complexity" evidence="4">
    <location>
        <begin position="1084"/>
        <end position="1103"/>
    </location>
</feature>
<feature type="compositionally biased region" description="Pro residues" evidence="4">
    <location>
        <begin position="1427"/>
        <end position="1437"/>
    </location>
</feature>
<dbReference type="SUPFAM" id="SSF48371">
    <property type="entry name" value="ARM repeat"/>
    <property type="match status" value="2"/>
</dbReference>
<protein>
    <recommendedName>
        <fullName evidence="5">TOG domain-containing protein</fullName>
    </recommendedName>
</protein>
<feature type="domain" description="TOG" evidence="5">
    <location>
        <begin position="1141"/>
        <end position="1392"/>
    </location>
</feature>
<feature type="region of interest" description="Disordered" evidence="4">
    <location>
        <begin position="470"/>
        <end position="541"/>
    </location>
</feature>
<feature type="domain" description="TOG" evidence="5">
    <location>
        <begin position="824"/>
        <end position="1057"/>
    </location>
</feature>
<evidence type="ECO:0000259" key="5">
    <source>
        <dbReference type="SMART" id="SM01349"/>
    </source>
</evidence>
<dbReference type="InterPro" id="IPR048491">
    <property type="entry name" value="XMAP215_CLASP_TOG"/>
</dbReference>
<keyword evidence="7" id="KW-1185">Reference proteome</keyword>
<reference evidence="6 7" key="1">
    <citation type="journal article" date="2024" name="Nat. Commun.">
        <title>Phylogenomics reveals the evolutionary origins of lichenization in chlorophyte algae.</title>
        <authorList>
            <person name="Puginier C."/>
            <person name="Libourel C."/>
            <person name="Otte J."/>
            <person name="Skaloud P."/>
            <person name="Haon M."/>
            <person name="Grisel S."/>
            <person name="Petersen M."/>
            <person name="Berrin J.G."/>
            <person name="Delaux P.M."/>
            <person name="Dal Grande F."/>
            <person name="Keller J."/>
        </authorList>
    </citation>
    <scope>NUCLEOTIDE SEQUENCE [LARGE SCALE GENOMIC DNA]</scope>
    <source>
        <strain evidence="6 7">SAG 216-7</strain>
    </source>
</reference>
<gene>
    <name evidence="6" type="ORF">WJX75_004383</name>
</gene>
<dbReference type="InterPro" id="IPR011989">
    <property type="entry name" value="ARM-like"/>
</dbReference>
<dbReference type="Gene3D" id="1.25.10.10">
    <property type="entry name" value="Leucine-rich Repeat Variant"/>
    <property type="match status" value="6"/>
</dbReference>
<feature type="domain" description="TOG" evidence="5">
    <location>
        <begin position="550"/>
        <end position="783"/>
    </location>
</feature>
<comment type="caution">
    <text evidence="6">The sequence shown here is derived from an EMBL/GenBank/DDBJ whole genome shotgun (WGS) entry which is preliminary data.</text>
</comment>
<feature type="domain" description="TOG" evidence="5">
    <location>
        <begin position="289"/>
        <end position="480"/>
    </location>
</feature>
<feature type="compositionally biased region" description="Low complexity" evidence="4">
    <location>
        <begin position="516"/>
        <end position="528"/>
    </location>
</feature>
<organism evidence="6 7">
    <name type="scientific">Coccomyxa subellipsoidea</name>
    <dbReference type="NCBI Taxonomy" id="248742"/>
    <lineage>
        <taxon>Eukaryota</taxon>
        <taxon>Viridiplantae</taxon>
        <taxon>Chlorophyta</taxon>
        <taxon>core chlorophytes</taxon>
        <taxon>Trebouxiophyceae</taxon>
        <taxon>Trebouxiophyceae incertae sedis</taxon>
        <taxon>Coccomyxaceae</taxon>
        <taxon>Coccomyxa</taxon>
    </lineage>
</organism>
<evidence type="ECO:0000256" key="1">
    <source>
        <dbReference type="ARBA" id="ARBA00004245"/>
    </source>
</evidence>
<dbReference type="InterPro" id="IPR034085">
    <property type="entry name" value="TOG"/>
</dbReference>
<dbReference type="Pfam" id="PF21041">
    <property type="entry name" value="XMAP215_CLASP_TOG"/>
    <property type="match status" value="3"/>
</dbReference>
<evidence type="ECO:0000313" key="7">
    <source>
        <dbReference type="Proteomes" id="UP001491310"/>
    </source>
</evidence>
<feature type="compositionally biased region" description="Low complexity" evidence="4">
    <location>
        <begin position="249"/>
        <end position="272"/>
    </location>
</feature>
<proteinExistence type="predicted"/>
<feature type="compositionally biased region" description="Low complexity" evidence="4">
    <location>
        <begin position="470"/>
        <end position="500"/>
    </location>
</feature>
<keyword evidence="3" id="KW-0206">Cytoskeleton</keyword>
<feature type="domain" description="TOG" evidence="5">
    <location>
        <begin position="2"/>
        <end position="236"/>
    </location>
</feature>